<proteinExistence type="predicted"/>
<evidence type="ECO:0000313" key="1">
    <source>
        <dbReference type="EMBL" id="MED6253168.1"/>
    </source>
</evidence>
<reference evidence="1 2" key="1">
    <citation type="submission" date="2021-07" db="EMBL/GenBank/DDBJ databases">
        <authorList>
            <person name="Palmer J.M."/>
        </authorList>
    </citation>
    <scope>NUCLEOTIDE SEQUENCE [LARGE SCALE GENOMIC DNA]</scope>
    <source>
        <strain evidence="1 2">AT_MEX2019</strain>
        <tissue evidence="1">Muscle</tissue>
    </source>
</reference>
<evidence type="ECO:0000313" key="2">
    <source>
        <dbReference type="Proteomes" id="UP001345963"/>
    </source>
</evidence>
<keyword evidence="2" id="KW-1185">Reference proteome</keyword>
<dbReference type="Proteomes" id="UP001345963">
    <property type="component" value="Unassembled WGS sequence"/>
</dbReference>
<dbReference type="EMBL" id="JAHUTI010064258">
    <property type="protein sequence ID" value="MED6253168.1"/>
    <property type="molecule type" value="Genomic_DNA"/>
</dbReference>
<name>A0ABU7BUE8_9TELE</name>
<protein>
    <submittedName>
        <fullName evidence="1">Uncharacterized protein</fullName>
    </submittedName>
</protein>
<sequence>MDRLVSWTRLLLTGSALLLLLQQHMLQKANILGIRPVQRLYPLLLSQAFLMWFSIVLEENDGRPWKRCGTEDTRCFSKISAGCFCISAAIREKEMIQAHSMMEPPTIRACLLGLVPDNRLDAPFPVNTWRTDASDPCSHWVVVRPRQADSSSEVNVRFLLCSVKSVKLTLDYRAGQRFFKVLSAGDGSWFWMQNFLETRDH</sequence>
<gene>
    <name evidence="1" type="ORF">ATANTOWER_023564</name>
</gene>
<comment type="caution">
    <text evidence="1">The sequence shown here is derived from an EMBL/GenBank/DDBJ whole genome shotgun (WGS) entry which is preliminary data.</text>
</comment>
<organism evidence="1 2">
    <name type="scientific">Ataeniobius toweri</name>
    <dbReference type="NCBI Taxonomy" id="208326"/>
    <lineage>
        <taxon>Eukaryota</taxon>
        <taxon>Metazoa</taxon>
        <taxon>Chordata</taxon>
        <taxon>Craniata</taxon>
        <taxon>Vertebrata</taxon>
        <taxon>Euteleostomi</taxon>
        <taxon>Actinopterygii</taxon>
        <taxon>Neopterygii</taxon>
        <taxon>Teleostei</taxon>
        <taxon>Neoteleostei</taxon>
        <taxon>Acanthomorphata</taxon>
        <taxon>Ovalentaria</taxon>
        <taxon>Atherinomorphae</taxon>
        <taxon>Cyprinodontiformes</taxon>
        <taxon>Goodeidae</taxon>
        <taxon>Ataeniobius</taxon>
    </lineage>
</organism>
<accession>A0ABU7BUE8</accession>